<comment type="caution">
    <text evidence="2">The sequence shown here is derived from an EMBL/GenBank/DDBJ whole genome shotgun (WGS) entry which is preliminary data.</text>
</comment>
<proteinExistence type="predicted"/>
<dbReference type="EMBL" id="JAUSUT010000001">
    <property type="protein sequence ID" value="MDQ0377936.1"/>
    <property type="molecule type" value="Genomic_DNA"/>
</dbReference>
<keyword evidence="1" id="KW-0812">Transmembrane</keyword>
<reference evidence="2 3" key="1">
    <citation type="submission" date="2023-07" db="EMBL/GenBank/DDBJ databases">
        <title>Sequencing the genomes of 1000 actinobacteria strains.</title>
        <authorList>
            <person name="Klenk H.-P."/>
        </authorList>
    </citation>
    <scope>NUCLEOTIDE SEQUENCE [LARGE SCALE GENOMIC DNA]</scope>
    <source>
        <strain evidence="2 3">DSM 45805</strain>
    </source>
</reference>
<feature type="transmembrane region" description="Helical" evidence="1">
    <location>
        <begin position="12"/>
        <end position="33"/>
    </location>
</feature>
<evidence type="ECO:0000313" key="2">
    <source>
        <dbReference type="EMBL" id="MDQ0377936.1"/>
    </source>
</evidence>
<sequence>MILERTVDPGLLVAALVAAAVLAVLAAAGLMLWKDR</sequence>
<evidence type="ECO:0000256" key="1">
    <source>
        <dbReference type="SAM" id="Phobius"/>
    </source>
</evidence>
<gene>
    <name evidence="2" type="ORF">FB470_001930</name>
</gene>
<name>A0ABU0ERL9_9PSEU</name>
<keyword evidence="1" id="KW-1133">Transmembrane helix</keyword>
<keyword evidence="3" id="KW-1185">Reference proteome</keyword>
<dbReference type="Proteomes" id="UP001229651">
    <property type="component" value="Unassembled WGS sequence"/>
</dbReference>
<organism evidence="2 3">
    <name type="scientific">Amycolatopsis thermophila</name>
    <dbReference type="NCBI Taxonomy" id="206084"/>
    <lineage>
        <taxon>Bacteria</taxon>
        <taxon>Bacillati</taxon>
        <taxon>Actinomycetota</taxon>
        <taxon>Actinomycetes</taxon>
        <taxon>Pseudonocardiales</taxon>
        <taxon>Pseudonocardiaceae</taxon>
        <taxon>Amycolatopsis</taxon>
    </lineage>
</organism>
<evidence type="ECO:0000313" key="3">
    <source>
        <dbReference type="Proteomes" id="UP001229651"/>
    </source>
</evidence>
<protein>
    <submittedName>
        <fullName evidence="2">Uncharacterized protein</fullName>
    </submittedName>
</protein>
<accession>A0ABU0ERL9</accession>
<keyword evidence="1" id="KW-0472">Membrane</keyword>